<evidence type="ECO:0008006" key="3">
    <source>
        <dbReference type="Google" id="ProtNLM"/>
    </source>
</evidence>
<accession>A0ABV0GLY5</accession>
<keyword evidence="2" id="KW-1185">Reference proteome</keyword>
<name>A0ABV0GLY5_PAENI</name>
<proteinExistence type="predicted"/>
<sequence length="388" mass="42157">MAHLLPETTTATSSDQALIFDDTRYGMFDTSYAGAWSLGQAIALSDPDFRHTLSTARRRSRNTVARLLTAARFDLPDHEPNGEASVLAALQRLESTAAEGFNERAFGAAKPQREERSKPGVKPITRMERTAVLSTDKARSALQRQSVPLAERAEELLDRLALLNGIPFNMLVPDATALPLDSIRLFRIDQAWIDALVAGAKSVAEAHHTDRRVTESLSALEHIRPAAGLLLRSSLVSAWTDVTITAEDGDQTNKEIPELRRASLSANTLMCLYERVPTKIQLREHVGSIHHGTGPDHTIYIRDRTTGVSTSKRFPAAGTVHDTFLRSTTSKHGPSVLNVLKLSAALKAATEDTSDPASPFGPKDFALQLLVPALQLTISNPANGKSHG</sequence>
<evidence type="ECO:0000313" key="1">
    <source>
        <dbReference type="EMBL" id="MEO3939546.1"/>
    </source>
</evidence>
<dbReference type="Proteomes" id="UP001448614">
    <property type="component" value="Unassembled WGS sequence"/>
</dbReference>
<evidence type="ECO:0000313" key="2">
    <source>
        <dbReference type="Proteomes" id="UP001448614"/>
    </source>
</evidence>
<protein>
    <recommendedName>
        <fullName evidence="3">DUF222 domain-containing protein</fullName>
    </recommendedName>
</protein>
<reference evidence="1 2" key="1">
    <citation type="journal article" date="2024" name="Appl. Microbiol. Biotechnol.">
        <title>Biosynthetic gene clusters with biotechnological applications in novel Antarctic isolates from Actinomycetota.</title>
        <authorList>
            <person name="Bruna P."/>
            <person name="Nunez-Montero K."/>
            <person name="Contreras M.J."/>
            <person name="Leal K."/>
            <person name="Garcia M."/>
            <person name="Abanto M."/>
            <person name="Barrientos L."/>
        </authorList>
    </citation>
    <scope>NUCLEOTIDE SEQUENCE [LARGE SCALE GENOMIC DNA]</scope>
    <source>
        <strain evidence="1 2">Se16.17</strain>
    </source>
</reference>
<comment type="caution">
    <text evidence="1">The sequence shown here is derived from an EMBL/GenBank/DDBJ whole genome shotgun (WGS) entry which is preliminary data.</text>
</comment>
<gene>
    <name evidence="1" type="ORF">V3C41_00510</name>
</gene>
<dbReference type="RefSeq" id="WP_347781533.1">
    <property type="nucleotide sequence ID" value="NZ_JBBMFV010000001.1"/>
</dbReference>
<dbReference type="EMBL" id="JBBMFV010000001">
    <property type="protein sequence ID" value="MEO3939546.1"/>
    <property type="molecule type" value="Genomic_DNA"/>
</dbReference>
<organism evidence="1 2">
    <name type="scientific">Paenarthrobacter nicotinovorans</name>
    <name type="common">Arthrobacter nicotinovorans</name>
    <dbReference type="NCBI Taxonomy" id="29320"/>
    <lineage>
        <taxon>Bacteria</taxon>
        <taxon>Bacillati</taxon>
        <taxon>Actinomycetota</taxon>
        <taxon>Actinomycetes</taxon>
        <taxon>Micrococcales</taxon>
        <taxon>Micrococcaceae</taxon>
        <taxon>Paenarthrobacter</taxon>
    </lineage>
</organism>